<dbReference type="OrthoDB" id="5177824at2"/>
<dbReference type="Pfam" id="PF14518">
    <property type="entry name" value="Haem_oxygenas_2"/>
    <property type="match status" value="1"/>
</dbReference>
<sequence length="226" mass="24937">MSFYQHLVQQTAAGRQYLLTAPVIAAAQQGQVDHATYLAFLTQAFHHVRHTAPLLMACGAALPMQAGQLRKAIAEYIDEEIGHEEWILSDISAVYASQGQPQPATADTIEPPCISIELMVAYLYDQIQRHNPLALFGMVHVLEGTSVQLGSSMAELVRAHLQLPATAISYLSSHGALDQEHYQFFQKLMDGIDDAADQQAIIRAANMVFRLYGDMLRSLPLPTRAH</sequence>
<dbReference type="InterPro" id="IPR016084">
    <property type="entry name" value="Haem_Oase-like_multi-hlx"/>
</dbReference>
<organism evidence="1 2">
    <name type="scientific">Proteobacteria bacterium 228</name>
    <dbReference type="NCBI Taxonomy" id="2083153"/>
    <lineage>
        <taxon>Bacteria</taxon>
        <taxon>Pseudomonadati</taxon>
        <taxon>Pseudomonadota</taxon>
    </lineage>
</organism>
<dbReference type="Gene3D" id="1.20.910.10">
    <property type="entry name" value="Heme oxygenase-like"/>
    <property type="match status" value="1"/>
</dbReference>
<reference evidence="1 2" key="1">
    <citation type="submission" date="2018-02" db="EMBL/GenBank/DDBJ databases">
        <title>novel marine gammaproteobacteria from coastal saline agro ecosystem.</title>
        <authorList>
            <person name="Krishnan R."/>
            <person name="Ramesh Kumar N."/>
        </authorList>
    </citation>
    <scope>NUCLEOTIDE SEQUENCE [LARGE SCALE GENOMIC DNA]</scope>
    <source>
        <strain evidence="1 2">228</strain>
    </source>
</reference>
<accession>A0A2S5KTP0</accession>
<evidence type="ECO:0000313" key="2">
    <source>
        <dbReference type="Proteomes" id="UP000238196"/>
    </source>
</evidence>
<dbReference type="SUPFAM" id="SSF48613">
    <property type="entry name" value="Heme oxygenase-like"/>
    <property type="match status" value="1"/>
</dbReference>
<name>A0A2S5KTP0_9PROT</name>
<comment type="caution">
    <text evidence="1">The sequence shown here is derived from an EMBL/GenBank/DDBJ whole genome shotgun (WGS) entry which is preliminary data.</text>
</comment>
<gene>
    <name evidence="1" type="ORF">C4K68_06200</name>
</gene>
<dbReference type="Proteomes" id="UP000238196">
    <property type="component" value="Unassembled WGS sequence"/>
</dbReference>
<dbReference type="EMBL" id="PRLP01000017">
    <property type="protein sequence ID" value="PPC78224.1"/>
    <property type="molecule type" value="Genomic_DNA"/>
</dbReference>
<dbReference type="AlphaFoldDB" id="A0A2S5KTP0"/>
<proteinExistence type="predicted"/>
<protein>
    <submittedName>
        <fullName evidence="1">Biliverdin-producing heme oxygenase</fullName>
    </submittedName>
</protein>
<evidence type="ECO:0000313" key="1">
    <source>
        <dbReference type="EMBL" id="PPC78224.1"/>
    </source>
</evidence>